<keyword evidence="3" id="KW-1185">Reference proteome</keyword>
<organism evidence="2 3">
    <name type="scientific">Kipferlia bialata</name>
    <dbReference type="NCBI Taxonomy" id="797122"/>
    <lineage>
        <taxon>Eukaryota</taxon>
        <taxon>Metamonada</taxon>
        <taxon>Carpediemonas-like organisms</taxon>
        <taxon>Kipferlia</taxon>
    </lineage>
</organism>
<dbReference type="EMBL" id="BDIP01009157">
    <property type="protein sequence ID" value="GCA64953.1"/>
    <property type="molecule type" value="Genomic_DNA"/>
</dbReference>
<feature type="non-terminal residue" evidence="2">
    <location>
        <position position="48"/>
    </location>
</feature>
<gene>
    <name evidence="2" type="ORF">KIPB_015825</name>
</gene>
<accession>A0A391P4R1</accession>
<keyword evidence="1" id="KW-0175">Coiled coil</keyword>
<evidence type="ECO:0000313" key="3">
    <source>
        <dbReference type="Proteomes" id="UP000265618"/>
    </source>
</evidence>
<protein>
    <submittedName>
        <fullName evidence="2">Uncharacterized protein</fullName>
    </submittedName>
</protein>
<dbReference type="Proteomes" id="UP000265618">
    <property type="component" value="Unassembled WGS sequence"/>
</dbReference>
<name>A0A391P4R1_9EUKA</name>
<proteinExistence type="predicted"/>
<dbReference type="AlphaFoldDB" id="A0A391P4R1"/>
<evidence type="ECO:0000256" key="1">
    <source>
        <dbReference type="SAM" id="Coils"/>
    </source>
</evidence>
<evidence type="ECO:0000313" key="2">
    <source>
        <dbReference type="EMBL" id="GCA64953.1"/>
    </source>
</evidence>
<feature type="coiled-coil region" evidence="1">
    <location>
        <begin position="6"/>
        <end position="47"/>
    </location>
</feature>
<sequence>EKRLLREAAEKEEKRLLREAAEKEDRLRREAEELAKKIADEEEAELRD</sequence>
<comment type="caution">
    <text evidence="2">The sequence shown here is derived from an EMBL/GenBank/DDBJ whole genome shotgun (WGS) entry which is preliminary data.</text>
</comment>
<feature type="non-terminal residue" evidence="2">
    <location>
        <position position="1"/>
    </location>
</feature>
<reference evidence="2 3" key="1">
    <citation type="journal article" date="2018" name="PLoS ONE">
        <title>The draft genome of Kipferlia bialata reveals reductive genome evolution in fornicate parasites.</title>
        <authorList>
            <person name="Tanifuji G."/>
            <person name="Takabayashi S."/>
            <person name="Kume K."/>
            <person name="Takagi M."/>
            <person name="Nakayama T."/>
            <person name="Kamikawa R."/>
            <person name="Inagaki Y."/>
            <person name="Hashimoto T."/>
        </authorList>
    </citation>
    <scope>NUCLEOTIDE SEQUENCE [LARGE SCALE GENOMIC DNA]</scope>
    <source>
        <strain evidence="2">NY0173</strain>
    </source>
</reference>